<accession>A0ABW3ZF53</accession>
<keyword evidence="4 5" id="KW-0472">Membrane</keyword>
<keyword evidence="7" id="KW-1185">Reference proteome</keyword>
<dbReference type="Proteomes" id="UP001597135">
    <property type="component" value="Unassembled WGS sequence"/>
</dbReference>
<feature type="transmembrane region" description="Helical" evidence="5">
    <location>
        <begin position="160"/>
        <end position="179"/>
    </location>
</feature>
<evidence type="ECO:0000313" key="6">
    <source>
        <dbReference type="EMBL" id="MFD1341358.1"/>
    </source>
</evidence>
<dbReference type="EMBL" id="JBHTMU010000003">
    <property type="protein sequence ID" value="MFD1341358.1"/>
    <property type="molecule type" value="Genomic_DNA"/>
</dbReference>
<protein>
    <submittedName>
        <fullName evidence="6">VIT1/CCC1 transporter family protein</fullName>
    </submittedName>
</protein>
<feature type="transmembrane region" description="Helical" evidence="5">
    <location>
        <begin position="216"/>
        <end position="238"/>
    </location>
</feature>
<comment type="caution">
    <text evidence="6">The sequence shown here is derived from an EMBL/GenBank/DDBJ whole genome shotgun (WGS) entry which is preliminary data.</text>
</comment>
<dbReference type="InterPro" id="IPR008217">
    <property type="entry name" value="Ccc1_fam"/>
</dbReference>
<evidence type="ECO:0000256" key="5">
    <source>
        <dbReference type="SAM" id="Phobius"/>
    </source>
</evidence>
<gene>
    <name evidence="6" type="ORF">ACFQ4E_02895</name>
</gene>
<name>A0ABW3ZF53_9RHOB</name>
<feature type="transmembrane region" description="Helical" evidence="5">
    <location>
        <begin position="21"/>
        <end position="41"/>
    </location>
</feature>
<keyword evidence="3 5" id="KW-1133">Transmembrane helix</keyword>
<keyword evidence="2 5" id="KW-0812">Transmembrane</keyword>
<dbReference type="RefSeq" id="WP_386801416.1">
    <property type="nucleotide sequence ID" value="NZ_JBHTMU010000003.1"/>
</dbReference>
<dbReference type="PANTHER" id="PTHR31851">
    <property type="entry name" value="FE(2+)/MN(2+) TRANSPORTER PCL1"/>
    <property type="match status" value="1"/>
</dbReference>
<dbReference type="Pfam" id="PF01988">
    <property type="entry name" value="VIT1"/>
    <property type="match status" value="1"/>
</dbReference>
<sequence length="240" mass="24641">MSDTLTDPGDRLSGVQRYLKPIIYGGNDGIVTTFAIVAGFAGASAEGAAQIGGLAVLVFGLANLFADAVSMGMGEFLSARSKGQLYARERKKLCARLAVRDGEAAAGLEALFRQRGLNAEDAAALAEAMARAPDLSVELLLAERLGPSDPEADGPATNGLITFAAFVGFGTIPLLPYILREADALSTRLSLVATFAALALLGLVRRRATGETARRALGETLAVGGLCAGVAYAVGWLVGG</sequence>
<feature type="transmembrane region" description="Helical" evidence="5">
    <location>
        <begin position="47"/>
        <end position="66"/>
    </location>
</feature>
<evidence type="ECO:0000256" key="2">
    <source>
        <dbReference type="ARBA" id="ARBA00022692"/>
    </source>
</evidence>
<evidence type="ECO:0000313" key="7">
    <source>
        <dbReference type="Proteomes" id="UP001597135"/>
    </source>
</evidence>
<proteinExistence type="predicted"/>
<organism evidence="6 7">
    <name type="scientific">Litorisediminicola beolgyonensis</name>
    <dbReference type="NCBI Taxonomy" id="1173614"/>
    <lineage>
        <taxon>Bacteria</taxon>
        <taxon>Pseudomonadati</taxon>
        <taxon>Pseudomonadota</taxon>
        <taxon>Alphaproteobacteria</taxon>
        <taxon>Rhodobacterales</taxon>
        <taxon>Paracoccaceae</taxon>
        <taxon>Litorisediminicola</taxon>
    </lineage>
</organism>
<feature type="transmembrane region" description="Helical" evidence="5">
    <location>
        <begin position="185"/>
        <end position="204"/>
    </location>
</feature>
<evidence type="ECO:0000256" key="4">
    <source>
        <dbReference type="ARBA" id="ARBA00023136"/>
    </source>
</evidence>
<evidence type="ECO:0000256" key="3">
    <source>
        <dbReference type="ARBA" id="ARBA00022989"/>
    </source>
</evidence>
<evidence type="ECO:0000256" key="1">
    <source>
        <dbReference type="ARBA" id="ARBA00004127"/>
    </source>
</evidence>
<comment type="subcellular location">
    <subcellularLocation>
        <location evidence="1">Endomembrane system</location>
        <topology evidence="1">Multi-pass membrane protein</topology>
    </subcellularLocation>
</comment>
<reference evidence="7" key="1">
    <citation type="journal article" date="2019" name="Int. J. Syst. Evol. Microbiol.">
        <title>The Global Catalogue of Microorganisms (GCM) 10K type strain sequencing project: providing services to taxonomists for standard genome sequencing and annotation.</title>
        <authorList>
            <consortium name="The Broad Institute Genomics Platform"/>
            <consortium name="The Broad Institute Genome Sequencing Center for Infectious Disease"/>
            <person name="Wu L."/>
            <person name="Ma J."/>
        </authorList>
    </citation>
    <scope>NUCLEOTIDE SEQUENCE [LARGE SCALE GENOMIC DNA]</scope>
    <source>
        <strain evidence="7">CCUG 62953</strain>
    </source>
</reference>